<evidence type="ECO:0000313" key="11">
    <source>
        <dbReference type="Proteomes" id="UP001165561"/>
    </source>
</evidence>
<evidence type="ECO:0000256" key="1">
    <source>
        <dbReference type="ARBA" id="ARBA00004651"/>
    </source>
</evidence>
<keyword evidence="6 8" id="KW-1133">Transmembrane helix</keyword>
<dbReference type="Gene3D" id="1.10.3720.10">
    <property type="entry name" value="MetI-like"/>
    <property type="match status" value="1"/>
</dbReference>
<keyword evidence="3" id="KW-1003">Cell membrane</keyword>
<evidence type="ECO:0000256" key="5">
    <source>
        <dbReference type="ARBA" id="ARBA00022970"/>
    </source>
</evidence>
<dbReference type="InterPro" id="IPR014342">
    <property type="entry name" value="Ectoine_EhuC"/>
</dbReference>
<comment type="similarity">
    <text evidence="8">Belongs to the binding-protein-dependent transport system permease family.</text>
</comment>
<keyword evidence="11" id="KW-1185">Reference proteome</keyword>
<comment type="subcellular location">
    <subcellularLocation>
        <location evidence="1 8">Cell membrane</location>
        <topology evidence="1 8">Multi-pass membrane protein</topology>
    </subcellularLocation>
</comment>
<keyword evidence="7 8" id="KW-0472">Membrane</keyword>
<dbReference type="PANTHER" id="PTHR30614">
    <property type="entry name" value="MEMBRANE COMPONENT OF AMINO ACID ABC TRANSPORTER"/>
    <property type="match status" value="1"/>
</dbReference>
<feature type="domain" description="ABC transmembrane type-1" evidence="9">
    <location>
        <begin position="19"/>
        <end position="207"/>
    </location>
</feature>
<dbReference type="EMBL" id="JARACI010000762">
    <property type="protein sequence ID" value="MDD9206052.1"/>
    <property type="molecule type" value="Genomic_DNA"/>
</dbReference>
<dbReference type="PANTHER" id="PTHR30614:SF0">
    <property type="entry name" value="L-CYSTINE TRANSPORT SYSTEM PERMEASE PROTEIN TCYL"/>
    <property type="match status" value="1"/>
</dbReference>
<dbReference type="Proteomes" id="UP001165561">
    <property type="component" value="Unassembled WGS sequence"/>
</dbReference>
<dbReference type="InterPro" id="IPR010065">
    <property type="entry name" value="AA_ABC_transptr_permease_3TM"/>
</dbReference>
<gene>
    <name evidence="10" type="primary">ehuC</name>
    <name evidence="10" type="ORF">PU560_06150</name>
</gene>
<proteinExistence type="inferred from homology"/>
<feature type="transmembrane region" description="Helical" evidence="8">
    <location>
        <begin position="20"/>
        <end position="43"/>
    </location>
</feature>
<reference evidence="10" key="1">
    <citation type="submission" date="2023-02" db="EMBL/GenBank/DDBJ databases">
        <title>Georgenia sp.10Sc9-8, isolated from a soil sample collected from the Taklamakan desert.</title>
        <authorList>
            <person name="Liu S."/>
        </authorList>
    </citation>
    <scope>NUCLEOTIDE SEQUENCE</scope>
    <source>
        <strain evidence="10">10Sc9-8</strain>
    </source>
</reference>
<dbReference type="SUPFAM" id="SSF161098">
    <property type="entry name" value="MetI-like"/>
    <property type="match status" value="1"/>
</dbReference>
<evidence type="ECO:0000256" key="8">
    <source>
        <dbReference type="RuleBase" id="RU363032"/>
    </source>
</evidence>
<name>A0ABT5TVR9_9MICO</name>
<evidence type="ECO:0000256" key="4">
    <source>
        <dbReference type="ARBA" id="ARBA00022692"/>
    </source>
</evidence>
<sequence>MSENLDALATVWPRLVDGIFVTLQLTVGGSLLAFVLAAVLGIAARHPHVVVRGAARTFIEFFRGTSLLVQLFWFFYVLPLFGIELSSLFTGILALGLNYGAYGAEVVRGALNSVPKGQWEASIALSLSPMRRLFRIVWPQAWAIMIPSLSNLGIMLLKGSAVAYVILMHDITFVTNQLRQMTNDTFFSYGVGMVIYFLIAYVLVLIANFAEIHAKNKLGTGPPLRDVFRPRAIRTGQPGAVN</sequence>
<dbReference type="Pfam" id="PF00528">
    <property type="entry name" value="BPD_transp_1"/>
    <property type="match status" value="1"/>
</dbReference>
<evidence type="ECO:0000256" key="3">
    <source>
        <dbReference type="ARBA" id="ARBA00022475"/>
    </source>
</evidence>
<comment type="caution">
    <text evidence="10">The sequence shown here is derived from an EMBL/GenBank/DDBJ whole genome shotgun (WGS) entry which is preliminary data.</text>
</comment>
<dbReference type="NCBIfam" id="TIGR01726">
    <property type="entry name" value="HEQRo_perm_3TM"/>
    <property type="match status" value="1"/>
</dbReference>
<feature type="transmembrane region" description="Helical" evidence="8">
    <location>
        <begin position="186"/>
        <end position="210"/>
    </location>
</feature>
<dbReference type="NCBIfam" id="TIGR03004">
    <property type="entry name" value="ectoine_ehuC"/>
    <property type="match status" value="1"/>
</dbReference>
<dbReference type="InterPro" id="IPR035906">
    <property type="entry name" value="MetI-like_sf"/>
</dbReference>
<evidence type="ECO:0000259" key="9">
    <source>
        <dbReference type="PROSITE" id="PS50928"/>
    </source>
</evidence>
<keyword evidence="4 8" id="KW-0812">Transmembrane</keyword>
<evidence type="ECO:0000256" key="7">
    <source>
        <dbReference type="ARBA" id="ARBA00023136"/>
    </source>
</evidence>
<dbReference type="InterPro" id="IPR000515">
    <property type="entry name" value="MetI-like"/>
</dbReference>
<evidence type="ECO:0000313" key="10">
    <source>
        <dbReference type="EMBL" id="MDD9206052.1"/>
    </source>
</evidence>
<dbReference type="PROSITE" id="PS50928">
    <property type="entry name" value="ABC_TM1"/>
    <property type="match status" value="1"/>
</dbReference>
<protein>
    <submittedName>
        <fullName evidence="10">Ectoine/hydroxyectoine ABC transporter permease subunit EhuC</fullName>
    </submittedName>
</protein>
<evidence type="ECO:0000256" key="2">
    <source>
        <dbReference type="ARBA" id="ARBA00022448"/>
    </source>
</evidence>
<dbReference type="CDD" id="cd06261">
    <property type="entry name" value="TM_PBP2"/>
    <property type="match status" value="1"/>
</dbReference>
<feature type="transmembrane region" description="Helical" evidence="8">
    <location>
        <begin position="141"/>
        <end position="166"/>
    </location>
</feature>
<feature type="transmembrane region" description="Helical" evidence="8">
    <location>
        <begin position="64"/>
        <end position="82"/>
    </location>
</feature>
<keyword evidence="5" id="KW-0029">Amino-acid transport</keyword>
<accession>A0ABT5TVR9</accession>
<organism evidence="10 11">
    <name type="scientific">Georgenia halotolerans</name>
    <dbReference type="NCBI Taxonomy" id="3028317"/>
    <lineage>
        <taxon>Bacteria</taxon>
        <taxon>Bacillati</taxon>
        <taxon>Actinomycetota</taxon>
        <taxon>Actinomycetes</taxon>
        <taxon>Micrococcales</taxon>
        <taxon>Bogoriellaceae</taxon>
        <taxon>Georgenia</taxon>
    </lineage>
</organism>
<dbReference type="InterPro" id="IPR043429">
    <property type="entry name" value="ArtM/GltK/GlnP/TcyL/YhdX-like"/>
</dbReference>
<keyword evidence="2 8" id="KW-0813">Transport</keyword>
<evidence type="ECO:0000256" key="6">
    <source>
        <dbReference type="ARBA" id="ARBA00022989"/>
    </source>
</evidence>